<dbReference type="Proteomes" id="UP000234748">
    <property type="component" value="Unassembled WGS sequence"/>
</dbReference>
<reference evidence="1 2" key="1">
    <citation type="submission" date="2017-11" db="EMBL/GenBank/DDBJ databases">
        <title>Comparitive Functional Genomics of Dry Heat Resistant strains isolated from the Viking Spacecraft.</title>
        <authorList>
            <person name="Seuylemezian A."/>
            <person name="Cooper K."/>
            <person name="Vaishampayan P."/>
        </authorList>
    </citation>
    <scope>NUCLEOTIDE SEQUENCE [LARGE SCALE GENOMIC DNA]</scope>
    <source>
        <strain evidence="1 2">V1-29</strain>
    </source>
</reference>
<name>A0A2N5M529_9BACI</name>
<evidence type="ECO:0000313" key="1">
    <source>
        <dbReference type="EMBL" id="PLT29445.1"/>
    </source>
</evidence>
<protein>
    <submittedName>
        <fullName evidence="1">Uncharacterized protein</fullName>
    </submittedName>
</protein>
<keyword evidence="2" id="KW-1185">Reference proteome</keyword>
<organism evidence="1 2">
    <name type="scientific">Peribacillus deserti</name>
    <dbReference type="NCBI Taxonomy" id="673318"/>
    <lineage>
        <taxon>Bacteria</taxon>
        <taxon>Bacillati</taxon>
        <taxon>Bacillota</taxon>
        <taxon>Bacilli</taxon>
        <taxon>Bacillales</taxon>
        <taxon>Bacillaceae</taxon>
        <taxon>Peribacillus</taxon>
    </lineage>
</organism>
<dbReference type="RefSeq" id="WP_101642890.1">
    <property type="nucleotide sequence ID" value="NZ_PGUY01000040.1"/>
</dbReference>
<sequence>MTQTEQVIRDMTLSIISGRLNKSLEETEGLVGNILALIPMENYLGMIKPLVNITNLEECLEILNENVEVKE</sequence>
<evidence type="ECO:0000313" key="2">
    <source>
        <dbReference type="Proteomes" id="UP000234748"/>
    </source>
</evidence>
<accession>A0A2N5M529</accession>
<proteinExistence type="predicted"/>
<dbReference type="AlphaFoldDB" id="A0A2N5M529"/>
<gene>
    <name evidence="1" type="ORF">CUU66_13160</name>
</gene>
<dbReference type="EMBL" id="PGUY01000040">
    <property type="protein sequence ID" value="PLT29445.1"/>
    <property type="molecule type" value="Genomic_DNA"/>
</dbReference>
<comment type="caution">
    <text evidence="1">The sequence shown here is derived from an EMBL/GenBank/DDBJ whole genome shotgun (WGS) entry which is preliminary data.</text>
</comment>